<name>A0A0F9U7E8_9ZZZZ</name>
<proteinExistence type="predicted"/>
<reference evidence="1" key="1">
    <citation type="journal article" date="2015" name="Nature">
        <title>Complex archaea that bridge the gap between prokaryotes and eukaryotes.</title>
        <authorList>
            <person name="Spang A."/>
            <person name="Saw J.H."/>
            <person name="Jorgensen S.L."/>
            <person name="Zaremba-Niedzwiedzka K."/>
            <person name="Martijn J."/>
            <person name="Lind A.E."/>
            <person name="van Eijk R."/>
            <person name="Schleper C."/>
            <person name="Guy L."/>
            <person name="Ettema T.J."/>
        </authorList>
    </citation>
    <scope>NUCLEOTIDE SEQUENCE</scope>
</reference>
<gene>
    <name evidence="1" type="ORF">LCGC14_0641330</name>
</gene>
<protein>
    <submittedName>
        <fullName evidence="1">Uncharacterized protein</fullName>
    </submittedName>
</protein>
<evidence type="ECO:0000313" key="1">
    <source>
        <dbReference type="EMBL" id="KKN49568.1"/>
    </source>
</evidence>
<accession>A0A0F9U7E8</accession>
<dbReference type="EMBL" id="LAZR01001162">
    <property type="protein sequence ID" value="KKN49568.1"/>
    <property type="molecule type" value="Genomic_DNA"/>
</dbReference>
<dbReference type="AlphaFoldDB" id="A0A0F9U7E8"/>
<sequence>MKHNKEKKKIRLYRFYNMNVSKDGEPFAMCDYHKETYQVPPSCIMNKIADKSKISCNLCDE</sequence>
<comment type="caution">
    <text evidence="1">The sequence shown here is derived from an EMBL/GenBank/DDBJ whole genome shotgun (WGS) entry which is preliminary data.</text>
</comment>
<organism evidence="1">
    <name type="scientific">marine sediment metagenome</name>
    <dbReference type="NCBI Taxonomy" id="412755"/>
    <lineage>
        <taxon>unclassified sequences</taxon>
        <taxon>metagenomes</taxon>
        <taxon>ecological metagenomes</taxon>
    </lineage>
</organism>